<feature type="transmembrane region" description="Helical" evidence="7">
    <location>
        <begin position="43"/>
        <end position="61"/>
    </location>
</feature>
<sequence length="487" mass="49459">MRAAWRALAVLCLANFLILLDTTIVNTAAPDIMADLGAGLDDVVWVLNGYLLAFAALLVVFGRVGDVVGPRAVFVAGLLVFTAASVLCGLSGTPGVLVAARVVQGVGAAALTPQALVLISAVFPADRRGAAFGVFTAVAGVAAVCGPTLGGLLVTEFGWPSVFYLNVPLGLLGAYLAVRFVPERRTARPHRFDVVGVVLATAALVALVFGLVEGQRHEWGTIAGPVTVPGVLALGVVLAVAFVRWERGRPEPLVPPALVRDPGYRVPVLITLLTSFSLYGLLLVFVLETQVLLGMSPLVSGVTALPWTVALSAVAPLGGRLADRLGGRVPLVVGLSVYGLGVLGVAFLPGADASSGAFLAPMAAVGVGMGLAIAPTTTEAMRGVAPEHTGAASGVLTTARQIGAALGAAVVGAVLQNRLADALRDGDPARDVRSALVTGFGARDEAFEAAFLGAARPALLVVAGSVFLGALLATRLRAPVRVGTPRG</sequence>
<organism evidence="9 10">
    <name type="scientific">Saccharothrix espanaensis (strain ATCC 51144 / DSM 44229 / JCM 9112 / NBRC 15066 / NRRL 15764)</name>
    <dbReference type="NCBI Taxonomy" id="1179773"/>
    <lineage>
        <taxon>Bacteria</taxon>
        <taxon>Bacillati</taxon>
        <taxon>Actinomycetota</taxon>
        <taxon>Actinomycetes</taxon>
        <taxon>Pseudonocardiales</taxon>
        <taxon>Pseudonocardiaceae</taxon>
        <taxon>Saccharothrix</taxon>
    </lineage>
</organism>
<dbReference type="Proteomes" id="UP000006281">
    <property type="component" value="Chromosome"/>
</dbReference>
<proteinExistence type="predicted"/>
<feature type="transmembrane region" description="Helical" evidence="7">
    <location>
        <begin position="355"/>
        <end position="374"/>
    </location>
</feature>
<keyword evidence="5 7" id="KW-1133">Transmembrane helix</keyword>
<feature type="transmembrane region" description="Helical" evidence="7">
    <location>
        <begin position="130"/>
        <end position="150"/>
    </location>
</feature>
<evidence type="ECO:0000256" key="5">
    <source>
        <dbReference type="ARBA" id="ARBA00022989"/>
    </source>
</evidence>
<dbReference type="KEGG" id="sesp:BN6_32770"/>
<dbReference type="InterPro" id="IPR004638">
    <property type="entry name" value="EmrB-like"/>
</dbReference>
<dbReference type="AlphaFoldDB" id="K0JX36"/>
<accession>K0JX36</accession>
<dbReference type="SUPFAM" id="SSF103473">
    <property type="entry name" value="MFS general substrate transporter"/>
    <property type="match status" value="1"/>
</dbReference>
<evidence type="ECO:0000256" key="3">
    <source>
        <dbReference type="ARBA" id="ARBA00022475"/>
    </source>
</evidence>
<feature type="transmembrane region" description="Helical" evidence="7">
    <location>
        <begin position="162"/>
        <end position="182"/>
    </location>
</feature>
<dbReference type="Gene3D" id="1.20.1720.10">
    <property type="entry name" value="Multidrug resistance protein D"/>
    <property type="match status" value="1"/>
</dbReference>
<dbReference type="PATRIC" id="fig|1179773.3.peg.3281"/>
<evidence type="ECO:0000313" key="10">
    <source>
        <dbReference type="Proteomes" id="UP000006281"/>
    </source>
</evidence>
<dbReference type="STRING" id="1179773.BN6_32770"/>
<dbReference type="HOGENOM" id="CLU_000960_28_1_11"/>
<dbReference type="eggNOG" id="COG0477">
    <property type="taxonomic scope" value="Bacteria"/>
</dbReference>
<feature type="transmembrane region" description="Helical" evidence="7">
    <location>
        <begin position="224"/>
        <end position="245"/>
    </location>
</feature>
<keyword evidence="3" id="KW-1003">Cell membrane</keyword>
<feature type="transmembrane region" description="Helical" evidence="7">
    <location>
        <begin position="73"/>
        <end position="92"/>
    </location>
</feature>
<feature type="transmembrane region" description="Helical" evidence="7">
    <location>
        <begin position="329"/>
        <end position="349"/>
    </location>
</feature>
<feature type="transmembrane region" description="Helical" evidence="7">
    <location>
        <begin position="98"/>
        <end position="123"/>
    </location>
</feature>
<feature type="transmembrane region" description="Helical" evidence="7">
    <location>
        <begin position="298"/>
        <end position="317"/>
    </location>
</feature>
<gene>
    <name evidence="9" type="ordered locus">BN6_32770</name>
</gene>
<name>K0JX36_SACES</name>
<feature type="transmembrane region" description="Helical" evidence="7">
    <location>
        <begin position="194"/>
        <end position="212"/>
    </location>
</feature>
<dbReference type="CDD" id="cd17321">
    <property type="entry name" value="MFS_MMR_MDR_like"/>
    <property type="match status" value="1"/>
</dbReference>
<dbReference type="GO" id="GO:0022857">
    <property type="term" value="F:transmembrane transporter activity"/>
    <property type="evidence" value="ECO:0007669"/>
    <property type="project" value="InterPro"/>
</dbReference>
<evidence type="ECO:0000256" key="4">
    <source>
        <dbReference type="ARBA" id="ARBA00022692"/>
    </source>
</evidence>
<dbReference type="InterPro" id="IPR020846">
    <property type="entry name" value="MFS_dom"/>
</dbReference>
<feature type="transmembrane region" description="Helical" evidence="7">
    <location>
        <begin position="266"/>
        <end position="286"/>
    </location>
</feature>
<dbReference type="Gene3D" id="1.20.1250.20">
    <property type="entry name" value="MFS general substrate transporter like domains"/>
    <property type="match status" value="1"/>
</dbReference>
<evidence type="ECO:0000256" key="1">
    <source>
        <dbReference type="ARBA" id="ARBA00004651"/>
    </source>
</evidence>
<protein>
    <submittedName>
        <fullName evidence="9">Drug resistance transporter, EmrB/QacA subfamily</fullName>
    </submittedName>
</protein>
<evidence type="ECO:0000256" key="7">
    <source>
        <dbReference type="SAM" id="Phobius"/>
    </source>
</evidence>
<keyword evidence="4 7" id="KW-0812">Transmembrane</keyword>
<dbReference type="RefSeq" id="WP_015100693.1">
    <property type="nucleotide sequence ID" value="NC_019673.1"/>
</dbReference>
<dbReference type="Pfam" id="PF07690">
    <property type="entry name" value="MFS_1"/>
    <property type="match status" value="1"/>
</dbReference>
<evidence type="ECO:0000256" key="2">
    <source>
        <dbReference type="ARBA" id="ARBA00022448"/>
    </source>
</evidence>
<dbReference type="BioCyc" id="SESP1179773:BN6_RS15950-MONOMER"/>
<keyword evidence="2" id="KW-0813">Transport</keyword>
<dbReference type="InterPro" id="IPR036259">
    <property type="entry name" value="MFS_trans_sf"/>
</dbReference>
<keyword evidence="10" id="KW-1185">Reference proteome</keyword>
<dbReference type="GO" id="GO:0005886">
    <property type="term" value="C:plasma membrane"/>
    <property type="evidence" value="ECO:0007669"/>
    <property type="project" value="UniProtKB-SubCell"/>
</dbReference>
<dbReference type="PANTHER" id="PTHR42718:SF46">
    <property type="entry name" value="BLR6921 PROTEIN"/>
    <property type="match status" value="1"/>
</dbReference>
<dbReference type="EMBL" id="HE804045">
    <property type="protein sequence ID" value="CCH30581.1"/>
    <property type="molecule type" value="Genomic_DNA"/>
</dbReference>
<dbReference type="NCBIfam" id="TIGR00711">
    <property type="entry name" value="efflux_EmrB"/>
    <property type="match status" value="1"/>
</dbReference>
<keyword evidence="6 7" id="KW-0472">Membrane</keyword>
<reference evidence="9 10" key="1">
    <citation type="journal article" date="2012" name="BMC Genomics">
        <title>Complete genome sequence of Saccharothrix espanaensis DSM 44229T and comparison to the other completely sequenced Pseudonocardiaceae.</title>
        <authorList>
            <person name="Strobel T."/>
            <person name="Al-Dilaimi A."/>
            <person name="Blom J."/>
            <person name="Gessner A."/>
            <person name="Kalinowski J."/>
            <person name="Luzhetska M."/>
            <person name="Puhler A."/>
            <person name="Szczepanowski R."/>
            <person name="Bechthold A."/>
            <person name="Ruckert C."/>
        </authorList>
    </citation>
    <scope>NUCLEOTIDE SEQUENCE [LARGE SCALE GENOMIC DNA]</scope>
    <source>
        <strain evidence="10">ATCC 51144 / DSM 44229 / JCM 9112 / NBRC 15066 / NRRL 15764</strain>
    </source>
</reference>
<evidence type="ECO:0000313" key="9">
    <source>
        <dbReference type="EMBL" id="CCH30581.1"/>
    </source>
</evidence>
<dbReference type="PANTHER" id="PTHR42718">
    <property type="entry name" value="MAJOR FACILITATOR SUPERFAMILY MULTIDRUG TRANSPORTER MFSC"/>
    <property type="match status" value="1"/>
</dbReference>
<evidence type="ECO:0000256" key="6">
    <source>
        <dbReference type="ARBA" id="ARBA00023136"/>
    </source>
</evidence>
<dbReference type="PRINTS" id="PR01036">
    <property type="entry name" value="TCRTETB"/>
</dbReference>
<dbReference type="PROSITE" id="PS50850">
    <property type="entry name" value="MFS"/>
    <property type="match status" value="1"/>
</dbReference>
<feature type="domain" description="Major facilitator superfamily (MFS) profile" evidence="8">
    <location>
        <begin position="7"/>
        <end position="481"/>
    </location>
</feature>
<dbReference type="InterPro" id="IPR011701">
    <property type="entry name" value="MFS"/>
</dbReference>
<evidence type="ECO:0000259" key="8">
    <source>
        <dbReference type="PROSITE" id="PS50850"/>
    </source>
</evidence>
<dbReference type="OrthoDB" id="4532109at2"/>
<comment type="subcellular location">
    <subcellularLocation>
        <location evidence="1">Cell membrane</location>
        <topology evidence="1">Multi-pass membrane protein</topology>
    </subcellularLocation>
</comment>
<feature type="transmembrane region" description="Helical" evidence="7">
    <location>
        <begin position="458"/>
        <end position="478"/>
    </location>
</feature>